<reference evidence="1" key="1">
    <citation type="submission" date="2022-11" db="EMBL/GenBank/DDBJ databases">
        <title>Chromosomal genome sequence assembly and mating type (MAT) locus characterization of the leprose asexual lichenized fungus Lepraria neglecta (Nyl.) Erichsen.</title>
        <authorList>
            <person name="Allen J.L."/>
            <person name="Pfeffer B."/>
        </authorList>
    </citation>
    <scope>NUCLEOTIDE SEQUENCE</scope>
    <source>
        <strain evidence="1">Allen 5258</strain>
    </source>
</reference>
<accession>A0AAD9Z338</accession>
<proteinExistence type="predicted"/>
<dbReference type="EMBL" id="JASNWA010000009">
    <property type="protein sequence ID" value="KAK3169773.1"/>
    <property type="molecule type" value="Genomic_DNA"/>
</dbReference>
<dbReference type="AlphaFoldDB" id="A0AAD9Z338"/>
<gene>
    <name evidence="1" type="ORF">OEA41_009157</name>
</gene>
<organism evidence="1 2">
    <name type="scientific">Lepraria neglecta</name>
    <dbReference type="NCBI Taxonomy" id="209136"/>
    <lineage>
        <taxon>Eukaryota</taxon>
        <taxon>Fungi</taxon>
        <taxon>Dikarya</taxon>
        <taxon>Ascomycota</taxon>
        <taxon>Pezizomycotina</taxon>
        <taxon>Lecanoromycetes</taxon>
        <taxon>OSLEUM clade</taxon>
        <taxon>Lecanoromycetidae</taxon>
        <taxon>Lecanorales</taxon>
        <taxon>Lecanorineae</taxon>
        <taxon>Stereocaulaceae</taxon>
        <taxon>Lepraria</taxon>
    </lineage>
</organism>
<dbReference type="Proteomes" id="UP001276659">
    <property type="component" value="Unassembled WGS sequence"/>
</dbReference>
<evidence type="ECO:0000313" key="1">
    <source>
        <dbReference type="EMBL" id="KAK3169773.1"/>
    </source>
</evidence>
<comment type="caution">
    <text evidence="1">The sequence shown here is derived from an EMBL/GenBank/DDBJ whole genome shotgun (WGS) entry which is preliminary data.</text>
</comment>
<protein>
    <submittedName>
        <fullName evidence="1">Uncharacterized protein</fullName>
    </submittedName>
</protein>
<sequence length="194" mass="22116">MLAVIAIAKVDREPACQRLSRTAIEVKRESPLDRPILDQDETEDIDIVIAPPARLREAKNALRSDPRFFIDPRTRHTTFTSSISPKQVEIEFLSFPGTFKAPFDESTKVMKTRSGLNVLHLPFLLESKCRAISSRSKESKRTTDAFDIGFILEFMVKNNLRTSLAEVPSTNREFQAWFEDFKSGSTRLFHQVGL</sequence>
<name>A0AAD9Z338_9LECA</name>
<evidence type="ECO:0000313" key="2">
    <source>
        <dbReference type="Proteomes" id="UP001276659"/>
    </source>
</evidence>
<keyword evidence="2" id="KW-1185">Reference proteome</keyword>